<sequence>MDKLLSRSAEYEDFVYGLLSYPEAEPSSRTHGAKILCAVAMEHGQSLKILMHSHAFTSALGLLRLQYEALVRAHWLVFAASDTQVEKLLAELTHESAKAGNSTPMVGDMMKAMEGKAPPNALQPLQEFKENSYKALSSYIHGGIHAISRKSKGYPIPLLENVLKNSNQLCGVSSYFWAQMTKNPLLMAQAMHSFNKYQDCFNYLQNSN</sequence>
<evidence type="ECO:0000313" key="1">
    <source>
        <dbReference type="EMBL" id="SUI66228.1"/>
    </source>
</evidence>
<proteinExistence type="predicted"/>
<name>A0A379ZRE4_9GAMM</name>
<evidence type="ECO:0000313" key="2">
    <source>
        <dbReference type="Proteomes" id="UP000254069"/>
    </source>
</evidence>
<dbReference type="InterPro" id="IPR054257">
    <property type="entry name" value="DUF6988"/>
</dbReference>
<dbReference type="AlphaFoldDB" id="A0A379ZRE4"/>
<dbReference type="RefSeq" id="WP_109248584.1">
    <property type="nucleotide sequence ID" value="NZ_CP032415.1"/>
</dbReference>
<keyword evidence="2" id="KW-1185">Reference proteome</keyword>
<reference evidence="1 2" key="1">
    <citation type="submission" date="2018-06" db="EMBL/GenBank/DDBJ databases">
        <authorList>
            <consortium name="Pathogen Informatics"/>
            <person name="Doyle S."/>
        </authorList>
    </citation>
    <scope>NUCLEOTIDE SEQUENCE [LARGE SCALE GENOMIC DNA]</scope>
    <source>
        <strain evidence="1 2">NCTC10738</strain>
    </source>
</reference>
<gene>
    <name evidence="1" type="ORF">NCTC10738_01797</name>
</gene>
<dbReference type="EMBL" id="UGYO01000001">
    <property type="protein sequence ID" value="SUI66228.1"/>
    <property type="molecule type" value="Genomic_DNA"/>
</dbReference>
<protein>
    <submittedName>
        <fullName evidence="1">Uncharacterized protein</fullName>
    </submittedName>
</protein>
<dbReference type="Proteomes" id="UP000254069">
    <property type="component" value="Unassembled WGS sequence"/>
</dbReference>
<accession>A0A379ZRE4</accession>
<dbReference type="Pfam" id="PF22491">
    <property type="entry name" value="DUF6988"/>
    <property type="match status" value="1"/>
</dbReference>
<organism evidence="1 2">
    <name type="scientific">Shewanella algae</name>
    <dbReference type="NCBI Taxonomy" id="38313"/>
    <lineage>
        <taxon>Bacteria</taxon>
        <taxon>Pseudomonadati</taxon>
        <taxon>Pseudomonadota</taxon>
        <taxon>Gammaproteobacteria</taxon>
        <taxon>Alteromonadales</taxon>
        <taxon>Shewanellaceae</taxon>
        <taxon>Shewanella</taxon>
    </lineage>
</organism>